<organism evidence="2 3">
    <name type="scientific">Acidisarcina polymorpha</name>
    <dbReference type="NCBI Taxonomy" id="2211140"/>
    <lineage>
        <taxon>Bacteria</taxon>
        <taxon>Pseudomonadati</taxon>
        <taxon>Acidobacteriota</taxon>
        <taxon>Terriglobia</taxon>
        <taxon>Terriglobales</taxon>
        <taxon>Acidobacteriaceae</taxon>
        <taxon>Acidisarcina</taxon>
    </lineage>
</organism>
<dbReference type="Gene3D" id="1.10.10.1320">
    <property type="entry name" value="Anti-sigma factor, zinc-finger domain"/>
    <property type="match status" value="1"/>
</dbReference>
<dbReference type="EMBL" id="CP030840">
    <property type="protein sequence ID" value="AXC11312.1"/>
    <property type="molecule type" value="Genomic_DNA"/>
</dbReference>
<protein>
    <recommendedName>
        <fullName evidence="1">Putative zinc-finger domain-containing protein</fullName>
    </recommendedName>
</protein>
<dbReference type="Proteomes" id="UP000253606">
    <property type="component" value="Chromosome"/>
</dbReference>
<dbReference type="InterPro" id="IPR027383">
    <property type="entry name" value="Znf_put"/>
</dbReference>
<evidence type="ECO:0000313" key="3">
    <source>
        <dbReference type="Proteomes" id="UP000253606"/>
    </source>
</evidence>
<dbReference type="InterPro" id="IPR016024">
    <property type="entry name" value="ARM-type_fold"/>
</dbReference>
<dbReference type="OrthoDB" id="113002at2"/>
<name>A0A2Z5FX19_9BACT</name>
<dbReference type="InterPro" id="IPR011989">
    <property type="entry name" value="ARM-like"/>
</dbReference>
<proteinExistence type="predicted"/>
<dbReference type="InterPro" id="IPR041916">
    <property type="entry name" value="Anti_sigma_zinc_sf"/>
</dbReference>
<dbReference type="KEGG" id="abas:ACPOL_1976"/>
<accession>A0A2Z5FX19</accession>
<feature type="domain" description="Putative zinc-finger" evidence="1">
    <location>
        <begin position="7"/>
        <end position="41"/>
    </location>
</feature>
<evidence type="ECO:0000313" key="2">
    <source>
        <dbReference type="EMBL" id="AXC11312.1"/>
    </source>
</evidence>
<dbReference type="Pfam" id="PF13490">
    <property type="entry name" value="zf-HC2"/>
    <property type="match status" value="1"/>
</dbReference>
<dbReference type="SUPFAM" id="SSF48371">
    <property type="entry name" value="ARM repeat"/>
    <property type="match status" value="1"/>
</dbReference>
<dbReference type="RefSeq" id="WP_114206768.1">
    <property type="nucleotide sequence ID" value="NZ_CP030840.1"/>
</dbReference>
<dbReference type="AlphaFoldDB" id="A0A2Z5FX19"/>
<dbReference type="Pfam" id="PF13646">
    <property type="entry name" value="HEAT_2"/>
    <property type="match status" value="1"/>
</dbReference>
<reference evidence="2 3" key="1">
    <citation type="journal article" date="2018" name="Front. Microbiol.">
        <title>Hydrolytic Capabilities as a Key to Environmental Success: Chitinolytic and Cellulolytic Acidobacteria From Acidic Sub-arctic Soils and Boreal Peatlands.</title>
        <authorList>
            <person name="Belova S.E."/>
            <person name="Ravin N.V."/>
            <person name="Pankratov T.A."/>
            <person name="Rakitin A.L."/>
            <person name="Ivanova A.A."/>
            <person name="Beletsky A.V."/>
            <person name="Mardanov A.V."/>
            <person name="Sinninghe Damste J.S."/>
            <person name="Dedysh S.N."/>
        </authorList>
    </citation>
    <scope>NUCLEOTIDE SEQUENCE [LARGE SCALE GENOMIC DNA]</scope>
    <source>
        <strain evidence="2 3">SBC82</strain>
    </source>
</reference>
<keyword evidence="3" id="KW-1185">Reference proteome</keyword>
<gene>
    <name evidence="2" type="ORF">ACPOL_1976</name>
</gene>
<sequence length="325" mass="35480">MKHESQCETAQQDIALAIYGELPDDASHRLERHLSECGHCRKEMEAVQGLRQAMSLYPMLEPSPNLLTRTRLRLEEALDAVPRSGWMTKVIDRLFNGIARVQSAPAMASVLLIIGLCTGGAAGYRMGKKTAPITPHVTISQGADAAQDSLNIGAIHGIEQEPGSEDVKITYERLVPETMTGSLDSPEIRKMLLIGASSHLDTGVRSDSVALLAGECRAGHQCEAGQERDALIAALRRDKDAEVRLKALEGLQPYVGEDRNVRNVILNALRKDSDPKVRLKAVALLQPVDSDSSVRQVLHNVADTDENPYLRTVSQKMLSGLPEIQ</sequence>
<evidence type="ECO:0000259" key="1">
    <source>
        <dbReference type="Pfam" id="PF13490"/>
    </source>
</evidence>
<dbReference type="Gene3D" id="1.25.10.10">
    <property type="entry name" value="Leucine-rich Repeat Variant"/>
    <property type="match status" value="1"/>
</dbReference>